<dbReference type="SUPFAM" id="SSF48452">
    <property type="entry name" value="TPR-like"/>
    <property type="match status" value="2"/>
</dbReference>
<reference evidence="2 3" key="1">
    <citation type="submission" date="2021-04" db="EMBL/GenBank/DDBJ databases">
        <authorList>
            <person name="Tang X."/>
            <person name="Zhou X."/>
            <person name="Chen X."/>
            <person name="Cernava T."/>
            <person name="Zhang C."/>
        </authorList>
    </citation>
    <scope>NUCLEOTIDE SEQUENCE [LARGE SCALE GENOMIC DNA]</scope>
    <source>
        <strain evidence="2 3">BH-SS-21</strain>
    </source>
</reference>
<evidence type="ECO:0000313" key="2">
    <source>
        <dbReference type="EMBL" id="MBQ0855559.1"/>
    </source>
</evidence>
<feature type="domain" description="NB-ARC" evidence="1">
    <location>
        <begin position="70"/>
        <end position="211"/>
    </location>
</feature>
<dbReference type="InterPro" id="IPR053137">
    <property type="entry name" value="NLR-like"/>
</dbReference>
<dbReference type="AlphaFoldDB" id="A0A940Y1F1"/>
<dbReference type="Pfam" id="PF13374">
    <property type="entry name" value="TPR_10"/>
    <property type="match status" value="5"/>
</dbReference>
<dbReference type="InterPro" id="IPR027417">
    <property type="entry name" value="P-loop_NTPase"/>
</dbReference>
<dbReference type="SUPFAM" id="SSF52540">
    <property type="entry name" value="P-loop containing nucleoside triphosphate hydrolases"/>
    <property type="match status" value="1"/>
</dbReference>
<dbReference type="PANTHER" id="PTHR46082">
    <property type="entry name" value="ATP/GTP-BINDING PROTEIN-RELATED"/>
    <property type="match status" value="1"/>
</dbReference>
<dbReference type="EMBL" id="JAGPYQ010000002">
    <property type="protein sequence ID" value="MBQ0855559.1"/>
    <property type="molecule type" value="Genomic_DNA"/>
</dbReference>
<dbReference type="InterPro" id="IPR011990">
    <property type="entry name" value="TPR-like_helical_dom_sf"/>
</dbReference>
<organism evidence="2 3">
    <name type="scientific">Streptomyces liliiviolaceus</name>
    <dbReference type="NCBI Taxonomy" id="2823109"/>
    <lineage>
        <taxon>Bacteria</taxon>
        <taxon>Bacillati</taxon>
        <taxon>Actinomycetota</taxon>
        <taxon>Actinomycetes</taxon>
        <taxon>Kitasatosporales</taxon>
        <taxon>Streptomycetaceae</taxon>
        <taxon>Streptomyces</taxon>
    </lineage>
</organism>
<dbReference type="Proteomes" id="UP000677413">
    <property type="component" value="Unassembled WGS sequence"/>
</dbReference>
<dbReference type="RefSeq" id="WP_210894001.1">
    <property type="nucleotide sequence ID" value="NZ_JAGPYQ010000002.1"/>
</dbReference>
<proteinExistence type="predicted"/>
<evidence type="ECO:0000259" key="1">
    <source>
        <dbReference type="Pfam" id="PF00931"/>
    </source>
</evidence>
<dbReference type="Gene3D" id="1.25.40.10">
    <property type="entry name" value="Tetratricopeptide repeat domain"/>
    <property type="match status" value="2"/>
</dbReference>
<dbReference type="Pfam" id="PF00931">
    <property type="entry name" value="NB-ARC"/>
    <property type="match status" value="1"/>
</dbReference>
<protein>
    <submittedName>
        <fullName evidence="2">Tetratricopeptide repeat protein</fullName>
    </submittedName>
</protein>
<gene>
    <name evidence="2" type="ORF">J8N05_46190</name>
</gene>
<sequence>MSAQAGAGGIAIGAYHAVPYGGVPAFPQQWTERPHQIGAIPREADCYQHRTAAAALNQASTTGQPTGTHVLTGTAGVGKTQLAALYVRDAWRSGQLDLLLWINANTRAGVVTVYAQAASELLGADSGSPEQAAVTFLAWLEHKAQAQPCRWLIVLDDVCDPGDLRHLWPPDSPYGRTVITTRRRDAALGSGGRRMVPVGLFEPEEAVAYLSSSLSGHGSNESKDTLAGLARDLGYLPLALSQGVAFMLDAGLEAAAYRKLLADGARNLAELLPEQRTLPDDQEAPMAAAWALSIDHANGLRPEGLARPILQLAAMLDANGIPTEVLTSGPALDHLSASARGRHRRGQQQGECTGEQALGALRALHRLNLIDHTPGGIPQGVRVHQLIQRTVRDALAGADYERLVWRAADALTAVWPDIERDTGFAQTLRANTAALMLHGQETLYRPHVHPVLHCIGRSLGKTGQVSAARDYFEELTHTLQQHCGPDHLDTLLARGRHARWRGEAGDASGAADETADLLRDTLRVLGQDHSYTLTTLSNLARWRGEAGDPEGAATATAELLRDRTRILGTEHELTLSTRSNLQYWRGRTGNPADAAAATGELLEDMLRILGPDHPYTLTARSHLAHVRGRAGEPKAAAAATAELLEDQERILGPDHPDTLTTRHELARWHGEAGDALGAASLLTTLLKDRSRVLGPDHPRTLATRSNLACWRSEAGDRESAVSLTEKLLHDMLRILGPHHPYTRIAQANLTRWREQPEGDGTSIPY</sequence>
<accession>A0A940Y1F1</accession>
<dbReference type="InterPro" id="IPR002182">
    <property type="entry name" value="NB-ARC"/>
</dbReference>
<keyword evidence="3" id="KW-1185">Reference proteome</keyword>
<dbReference type="Gene3D" id="3.40.50.300">
    <property type="entry name" value="P-loop containing nucleotide triphosphate hydrolases"/>
    <property type="match status" value="1"/>
</dbReference>
<dbReference type="GO" id="GO:0043531">
    <property type="term" value="F:ADP binding"/>
    <property type="evidence" value="ECO:0007669"/>
    <property type="project" value="InterPro"/>
</dbReference>
<comment type="caution">
    <text evidence="2">The sequence shown here is derived from an EMBL/GenBank/DDBJ whole genome shotgun (WGS) entry which is preliminary data.</text>
</comment>
<name>A0A940Y1F1_9ACTN</name>
<evidence type="ECO:0000313" key="3">
    <source>
        <dbReference type="Proteomes" id="UP000677413"/>
    </source>
</evidence>
<dbReference type="PANTHER" id="PTHR46082:SF6">
    <property type="entry name" value="AAA+ ATPASE DOMAIN-CONTAINING PROTEIN-RELATED"/>
    <property type="match status" value="1"/>
</dbReference>